<dbReference type="Proteomes" id="UP000664109">
    <property type="component" value="Unassembled WGS sequence"/>
</dbReference>
<feature type="compositionally biased region" description="Basic and acidic residues" evidence="1">
    <location>
        <begin position="35"/>
        <end position="45"/>
    </location>
</feature>
<reference evidence="2 3" key="1">
    <citation type="journal article" date="2016" name="Arch. Microbiol.">
        <title>Streptomyces zhihengii sp. nov., isolated from rhizospheric soil of Psammosilene tunicoides.</title>
        <authorList>
            <person name="Huang M.J."/>
            <person name="Fei J.J."/>
            <person name="Salam N."/>
            <person name="Kim C.J."/>
            <person name="Hozzein W.N."/>
            <person name="Xiao M."/>
            <person name="Huang H.Q."/>
            <person name="Li W.J."/>
        </authorList>
    </citation>
    <scope>NUCLEOTIDE SEQUENCE [LARGE SCALE GENOMIC DNA]</scope>
    <source>
        <strain evidence="2 3">YIM T102</strain>
    </source>
</reference>
<name>A0ABS2V227_9ACTN</name>
<evidence type="ECO:0000313" key="2">
    <source>
        <dbReference type="EMBL" id="MBM9623738.1"/>
    </source>
</evidence>
<gene>
    <name evidence="2" type="ORF">JE024_34675</name>
</gene>
<sequence>MSKFRGGIKVLRGLKQEADGKALMDARLRTAGRRLIDQGRSEMHPHHTRVTPGPGPH</sequence>
<protein>
    <submittedName>
        <fullName evidence="2">Uncharacterized protein</fullName>
    </submittedName>
</protein>
<keyword evidence="3" id="KW-1185">Reference proteome</keyword>
<evidence type="ECO:0000256" key="1">
    <source>
        <dbReference type="SAM" id="MobiDB-lite"/>
    </source>
</evidence>
<dbReference type="EMBL" id="JAFEJA010000002">
    <property type="protein sequence ID" value="MBM9623738.1"/>
    <property type="molecule type" value="Genomic_DNA"/>
</dbReference>
<proteinExistence type="predicted"/>
<organism evidence="2 3">
    <name type="scientific">Streptomyces zhihengii</name>
    <dbReference type="NCBI Taxonomy" id="1818004"/>
    <lineage>
        <taxon>Bacteria</taxon>
        <taxon>Bacillati</taxon>
        <taxon>Actinomycetota</taxon>
        <taxon>Actinomycetes</taxon>
        <taxon>Kitasatosporales</taxon>
        <taxon>Streptomycetaceae</taxon>
        <taxon>Streptomyces</taxon>
    </lineage>
</organism>
<accession>A0ABS2V227</accession>
<comment type="caution">
    <text evidence="2">The sequence shown here is derived from an EMBL/GenBank/DDBJ whole genome shotgun (WGS) entry which is preliminary data.</text>
</comment>
<evidence type="ECO:0000313" key="3">
    <source>
        <dbReference type="Proteomes" id="UP000664109"/>
    </source>
</evidence>
<feature type="region of interest" description="Disordered" evidence="1">
    <location>
        <begin position="35"/>
        <end position="57"/>
    </location>
</feature>
<dbReference type="RefSeq" id="WP_205377828.1">
    <property type="nucleotide sequence ID" value="NZ_JAFEJA010000002.1"/>
</dbReference>